<sequence>MSSFDIPDHGLNTMLLPELPSDLVLPPLPPIADPQLARLAVTHSSAHQLPRRPTSLEFEADEKVEDYEKLEHVGDSMLGSVVTGLLHDLFPLLRPGPATMLKSHLVSNATLRQLCIRYKITDHIIAAPVQLLTIKSQEKPVASIFEAYIAAVFYDYLTSDLPGAYTADNIEVDDDCASSETTDEVSVTGATADEELEVPKRSFSRLRETSGTTSASAPSGPPSTVDADAGSDIASTIGTEAPPILHPLRPLQLRTRGGAFDYIDAWLRPLFTPIARWALDQMAADARVVVQEGEPSTDHATVGALSLLHSWATKETGRLPTYTSLTDSGPPWAIECIAVDKNGSQVRADATRETKGAAKNVAAWKVARALGLEVPE</sequence>
<organism evidence="4 5">
    <name type="scientific">Vanrija pseudolonga</name>
    <dbReference type="NCBI Taxonomy" id="143232"/>
    <lineage>
        <taxon>Eukaryota</taxon>
        <taxon>Fungi</taxon>
        <taxon>Dikarya</taxon>
        <taxon>Basidiomycota</taxon>
        <taxon>Agaricomycotina</taxon>
        <taxon>Tremellomycetes</taxon>
        <taxon>Trichosporonales</taxon>
        <taxon>Trichosporonaceae</taxon>
        <taxon>Vanrija</taxon>
    </lineage>
</organism>
<dbReference type="SUPFAM" id="SSF69065">
    <property type="entry name" value="RNase III domain-like"/>
    <property type="match status" value="1"/>
</dbReference>
<dbReference type="GO" id="GO:0004525">
    <property type="term" value="F:ribonuclease III activity"/>
    <property type="evidence" value="ECO:0007669"/>
    <property type="project" value="InterPro"/>
</dbReference>
<protein>
    <submittedName>
        <fullName evidence="4">Ribonuclease 3</fullName>
    </submittedName>
</protein>
<dbReference type="EMBL" id="CP086714">
    <property type="protein sequence ID" value="WOO76868.1"/>
    <property type="molecule type" value="Genomic_DNA"/>
</dbReference>
<dbReference type="Proteomes" id="UP000827549">
    <property type="component" value="Chromosome 1"/>
</dbReference>
<proteinExistence type="predicted"/>
<dbReference type="PANTHER" id="PTHR14950:SF37">
    <property type="entry name" value="ENDORIBONUCLEASE DICER"/>
    <property type="match status" value="1"/>
</dbReference>
<dbReference type="AlphaFoldDB" id="A0AAF0Y539"/>
<reference evidence="4" key="1">
    <citation type="submission" date="2023-10" db="EMBL/GenBank/DDBJ databases">
        <authorList>
            <person name="Noh H."/>
        </authorList>
    </citation>
    <scope>NUCLEOTIDE SEQUENCE</scope>
    <source>
        <strain evidence="4">DUCC4014</strain>
    </source>
</reference>
<dbReference type="SUPFAM" id="SSF54768">
    <property type="entry name" value="dsRNA-binding domain-like"/>
    <property type="match status" value="1"/>
</dbReference>
<dbReference type="Pfam" id="PF00636">
    <property type="entry name" value="Ribonuclease_3"/>
    <property type="match status" value="1"/>
</dbReference>
<name>A0AAF0Y539_9TREE</name>
<dbReference type="Gene3D" id="1.10.1520.10">
    <property type="entry name" value="Ribonuclease III domain"/>
    <property type="match status" value="1"/>
</dbReference>
<keyword evidence="5" id="KW-1185">Reference proteome</keyword>
<dbReference type="GO" id="GO:0006396">
    <property type="term" value="P:RNA processing"/>
    <property type="evidence" value="ECO:0007669"/>
    <property type="project" value="InterPro"/>
</dbReference>
<dbReference type="RefSeq" id="XP_062622900.1">
    <property type="nucleotide sequence ID" value="XM_062766916.1"/>
</dbReference>
<dbReference type="PROSITE" id="PS50142">
    <property type="entry name" value="RNASE_3_2"/>
    <property type="match status" value="1"/>
</dbReference>
<feature type="domain" description="RNase III" evidence="3">
    <location>
        <begin position="16"/>
        <end position="157"/>
    </location>
</feature>
<evidence type="ECO:0000256" key="1">
    <source>
        <dbReference type="ARBA" id="ARBA00022801"/>
    </source>
</evidence>
<evidence type="ECO:0000313" key="5">
    <source>
        <dbReference type="Proteomes" id="UP000827549"/>
    </source>
</evidence>
<feature type="compositionally biased region" description="Basic and acidic residues" evidence="2">
    <location>
        <begin position="199"/>
        <end position="208"/>
    </location>
</feature>
<feature type="compositionally biased region" description="Low complexity" evidence="2">
    <location>
        <begin position="209"/>
        <end position="224"/>
    </location>
</feature>
<gene>
    <name evidence="4" type="primary">rnc_1</name>
    <name evidence="4" type="ORF">LOC62_01G000482</name>
</gene>
<dbReference type="GeneID" id="87803740"/>
<keyword evidence="1" id="KW-0378">Hydrolase</keyword>
<dbReference type="SMART" id="SM00535">
    <property type="entry name" value="RIBOc"/>
    <property type="match status" value="1"/>
</dbReference>
<evidence type="ECO:0000256" key="2">
    <source>
        <dbReference type="SAM" id="MobiDB-lite"/>
    </source>
</evidence>
<dbReference type="PANTHER" id="PTHR14950">
    <property type="entry name" value="DICER-RELATED"/>
    <property type="match status" value="1"/>
</dbReference>
<accession>A0AAF0Y539</accession>
<feature type="region of interest" description="Disordered" evidence="2">
    <location>
        <begin position="199"/>
        <end position="230"/>
    </location>
</feature>
<dbReference type="InterPro" id="IPR000999">
    <property type="entry name" value="RNase_III_dom"/>
</dbReference>
<evidence type="ECO:0000313" key="4">
    <source>
        <dbReference type="EMBL" id="WOO76868.1"/>
    </source>
</evidence>
<dbReference type="InterPro" id="IPR036389">
    <property type="entry name" value="RNase_III_sf"/>
</dbReference>
<evidence type="ECO:0000259" key="3">
    <source>
        <dbReference type="PROSITE" id="PS50142"/>
    </source>
</evidence>
<dbReference type="CDD" id="cd00593">
    <property type="entry name" value="RIBOc"/>
    <property type="match status" value="1"/>
</dbReference>